<sequence length="274" mass="29942">MQQHTISFFFAVLIDICITSTMDANGYGAFSAIILIPLSAVFIWLGKHSRAELGVVVSKKSQYGFSVLIPILGVSLIAGAALLTGHTDTTETDWNRTWFNVSLASSVGILVVLLTEEGFFRGLLWSLTMRTGHSEKFALWATTAAFVAWHLSAVFLTEEYAPPAVQVPIYLVSATLLGLIWGLMRQLSGSVWPASIYHAIWNGLVYELYGFGERVGDLGISATWLYGPELGLAGLVVNGAVFYYLYEQSKKVGAVTQVDESRTEEIELNTATSQ</sequence>
<feature type="transmembrane region" description="Helical" evidence="1">
    <location>
        <begin position="137"/>
        <end position="155"/>
    </location>
</feature>
<keyword evidence="1" id="KW-0812">Transmembrane</keyword>
<comment type="caution">
    <text evidence="3">The sequence shown here is derived from an EMBL/GenBank/DDBJ whole genome shotgun (WGS) entry which is preliminary data.</text>
</comment>
<feature type="transmembrane region" description="Helical" evidence="1">
    <location>
        <begin position="191"/>
        <end position="212"/>
    </location>
</feature>
<feature type="transmembrane region" description="Helical" evidence="1">
    <location>
        <begin position="67"/>
        <end position="85"/>
    </location>
</feature>
<protein>
    <submittedName>
        <fullName evidence="3">CPBP family intramembrane metalloprotease</fullName>
    </submittedName>
</protein>
<evidence type="ECO:0000256" key="1">
    <source>
        <dbReference type="SAM" id="Phobius"/>
    </source>
</evidence>
<reference evidence="3 4" key="1">
    <citation type="submission" date="2019-02" db="EMBL/GenBank/DDBJ databases">
        <title>Prokaryotic population dynamics and viral predation in marine succession experiment using metagenomics: the confinement effect.</title>
        <authorList>
            <person name="Haro-Moreno J.M."/>
            <person name="Rodriguez-Valera F."/>
            <person name="Lopez-Perez M."/>
        </authorList>
    </citation>
    <scope>NUCLEOTIDE SEQUENCE [LARGE SCALE GENOMIC DNA]</scope>
    <source>
        <strain evidence="3">MED-G158</strain>
    </source>
</reference>
<dbReference type="EMBL" id="SHAH01000005">
    <property type="protein sequence ID" value="RZO78139.1"/>
    <property type="molecule type" value="Genomic_DNA"/>
</dbReference>
<name>A0A520S6V6_9GAMM</name>
<feature type="transmembrane region" description="Helical" evidence="1">
    <location>
        <begin position="28"/>
        <end position="46"/>
    </location>
</feature>
<keyword evidence="3" id="KW-0378">Hydrolase</keyword>
<evidence type="ECO:0000259" key="2">
    <source>
        <dbReference type="Pfam" id="PF02517"/>
    </source>
</evidence>
<feature type="domain" description="CAAX prenyl protease 2/Lysostaphin resistance protein A-like" evidence="2">
    <location>
        <begin position="106"/>
        <end position="203"/>
    </location>
</feature>
<evidence type="ECO:0000313" key="4">
    <source>
        <dbReference type="Proteomes" id="UP000320404"/>
    </source>
</evidence>
<feature type="transmembrane region" description="Helical" evidence="1">
    <location>
        <begin position="97"/>
        <end position="116"/>
    </location>
</feature>
<evidence type="ECO:0000313" key="3">
    <source>
        <dbReference type="EMBL" id="RZO78139.1"/>
    </source>
</evidence>
<organism evidence="3 4">
    <name type="scientific">OM182 bacterium</name>
    <dbReference type="NCBI Taxonomy" id="2510334"/>
    <lineage>
        <taxon>Bacteria</taxon>
        <taxon>Pseudomonadati</taxon>
        <taxon>Pseudomonadota</taxon>
        <taxon>Gammaproteobacteria</taxon>
        <taxon>OMG group</taxon>
        <taxon>OM182 clade</taxon>
    </lineage>
</organism>
<dbReference type="Pfam" id="PF02517">
    <property type="entry name" value="Rce1-like"/>
    <property type="match status" value="1"/>
</dbReference>
<dbReference type="GO" id="GO:0006508">
    <property type="term" value="P:proteolysis"/>
    <property type="evidence" value="ECO:0007669"/>
    <property type="project" value="UniProtKB-KW"/>
</dbReference>
<accession>A0A520S6V6</accession>
<dbReference type="InterPro" id="IPR003675">
    <property type="entry name" value="Rce1/LyrA-like_dom"/>
</dbReference>
<keyword evidence="1" id="KW-1133">Transmembrane helix</keyword>
<dbReference type="GO" id="GO:0080120">
    <property type="term" value="P:CAAX-box protein maturation"/>
    <property type="evidence" value="ECO:0007669"/>
    <property type="project" value="UniProtKB-ARBA"/>
</dbReference>
<dbReference type="GO" id="GO:0008237">
    <property type="term" value="F:metallopeptidase activity"/>
    <property type="evidence" value="ECO:0007669"/>
    <property type="project" value="UniProtKB-KW"/>
</dbReference>
<feature type="transmembrane region" description="Helical" evidence="1">
    <location>
        <begin position="5"/>
        <end position="22"/>
    </location>
</feature>
<proteinExistence type="predicted"/>
<dbReference type="AlphaFoldDB" id="A0A520S6V6"/>
<keyword evidence="1" id="KW-0472">Membrane</keyword>
<keyword evidence="3" id="KW-0482">Metalloprotease</keyword>
<dbReference type="Proteomes" id="UP000320404">
    <property type="component" value="Unassembled WGS sequence"/>
</dbReference>
<keyword evidence="3" id="KW-0645">Protease</keyword>
<feature type="transmembrane region" description="Helical" evidence="1">
    <location>
        <begin position="167"/>
        <end position="184"/>
    </location>
</feature>
<dbReference type="GO" id="GO:0004175">
    <property type="term" value="F:endopeptidase activity"/>
    <property type="evidence" value="ECO:0007669"/>
    <property type="project" value="UniProtKB-ARBA"/>
</dbReference>
<feature type="transmembrane region" description="Helical" evidence="1">
    <location>
        <begin position="224"/>
        <end position="246"/>
    </location>
</feature>
<gene>
    <name evidence="3" type="ORF">EVA69_00785</name>
</gene>